<feature type="domain" description="Ammonium transporter AmtB-like" evidence="10">
    <location>
        <begin position="38"/>
        <end position="488"/>
    </location>
</feature>
<feature type="chain" id="PRO_5036929734" description="Ammonium transporter" evidence="9">
    <location>
        <begin position="27"/>
        <end position="490"/>
    </location>
</feature>
<dbReference type="NCBIfam" id="TIGR00836">
    <property type="entry name" value="amt"/>
    <property type="match status" value="1"/>
</dbReference>
<evidence type="ECO:0000313" key="11">
    <source>
        <dbReference type="EMBL" id="GGH33547.1"/>
    </source>
</evidence>
<dbReference type="RefSeq" id="WP_188520164.1">
    <property type="nucleotide sequence ID" value="NZ_BMES01000003.1"/>
</dbReference>
<feature type="transmembrane region" description="Helical" evidence="8">
    <location>
        <begin position="447"/>
        <end position="467"/>
    </location>
</feature>
<evidence type="ECO:0000256" key="8">
    <source>
        <dbReference type="RuleBase" id="RU362002"/>
    </source>
</evidence>
<evidence type="ECO:0000256" key="1">
    <source>
        <dbReference type="ARBA" id="ARBA00004141"/>
    </source>
</evidence>
<protein>
    <recommendedName>
        <fullName evidence="8">Ammonium transporter</fullName>
    </recommendedName>
</protein>
<dbReference type="InterPro" id="IPR001905">
    <property type="entry name" value="Ammonium_transpt"/>
</dbReference>
<keyword evidence="9" id="KW-0732">Signal</keyword>
<keyword evidence="3 8" id="KW-0813">Transport</keyword>
<keyword evidence="7 8" id="KW-0924">Ammonia transport</keyword>
<accession>A0A917ICS0</accession>
<comment type="similarity">
    <text evidence="2 8">Belongs to the ammonia transporter channel (TC 1.A.11.2) family.</text>
</comment>
<sequence>MKLSTTVRASVFGASLAVLTSTAAFAADAPVPNKGDTAWMLIATALVLMMSVPGLALFYGGLVRTKNMLAVLTQVFAIVSIVALLWVFYGYSLAFTNGGGLNDFVGGFSKAFLKGVDTNAVAATFSNGVVIPELVYMAFQMTFACITPALIVGAFAERIKFSALIAFVVLWVTFIYFPIAHMVWYWGGPDAIGDAAKAVAAAGADAAAKTAAEAKLAEVTADAGMIFKWGALDFAGGTVVHINAGIAGLVGCILIGKRVGYGKELMAPHSLTMTMIGASLLWVGWFGFNAGSNLEANGTTALAFVNTFVATAAAAVSWLFVEWMAKGKPSLLGMVSGAVAGLVAITPASGFAGPMGSIVLGLAAGALCFFFCSTVKNAIGYDDSLDVFGVHCVGGILGAIATGILVSPDLGGTGLVDYAAKPGEAAPGEYVMATQVFAQLKAVGLTLVWSGVGSAILYKVVDVIFGLRVTQEKEREGLDIAEHGERAYNY</sequence>
<reference evidence="11" key="2">
    <citation type="submission" date="2020-09" db="EMBL/GenBank/DDBJ databases">
        <authorList>
            <person name="Sun Q."/>
            <person name="Zhou Y."/>
        </authorList>
    </citation>
    <scope>NUCLEOTIDE SEQUENCE</scope>
    <source>
        <strain evidence="11">CGMCC 1.12214</strain>
    </source>
</reference>
<feature type="transmembrane region" description="Helical" evidence="8">
    <location>
        <begin position="267"/>
        <end position="288"/>
    </location>
</feature>
<feature type="transmembrane region" description="Helical" evidence="8">
    <location>
        <begin position="42"/>
        <end position="62"/>
    </location>
</feature>
<feature type="transmembrane region" description="Helical" evidence="8">
    <location>
        <begin position="234"/>
        <end position="255"/>
    </location>
</feature>
<name>A0A917ICS0_9HYPH</name>
<evidence type="ECO:0000313" key="12">
    <source>
        <dbReference type="Proteomes" id="UP000603912"/>
    </source>
</evidence>
<dbReference type="PANTHER" id="PTHR43029">
    <property type="entry name" value="AMMONIUM TRANSPORTER MEP2"/>
    <property type="match status" value="1"/>
</dbReference>
<dbReference type="InterPro" id="IPR029020">
    <property type="entry name" value="Ammonium/urea_transptr"/>
</dbReference>
<reference evidence="11" key="1">
    <citation type="journal article" date="2014" name="Int. J. Syst. Evol. Microbiol.">
        <title>Complete genome sequence of Corynebacterium casei LMG S-19264T (=DSM 44701T), isolated from a smear-ripened cheese.</title>
        <authorList>
            <consortium name="US DOE Joint Genome Institute (JGI-PGF)"/>
            <person name="Walter F."/>
            <person name="Albersmeier A."/>
            <person name="Kalinowski J."/>
            <person name="Ruckert C."/>
        </authorList>
    </citation>
    <scope>NUCLEOTIDE SEQUENCE</scope>
    <source>
        <strain evidence="11">CGMCC 1.12214</strain>
    </source>
</reference>
<dbReference type="GO" id="GO:0005886">
    <property type="term" value="C:plasma membrane"/>
    <property type="evidence" value="ECO:0007669"/>
    <property type="project" value="UniProtKB-SubCell"/>
</dbReference>
<dbReference type="Pfam" id="PF00909">
    <property type="entry name" value="Ammonium_transp"/>
    <property type="match status" value="1"/>
</dbReference>
<keyword evidence="4 8" id="KW-0812">Transmembrane</keyword>
<feature type="transmembrane region" description="Helical" evidence="8">
    <location>
        <begin position="358"/>
        <end position="375"/>
    </location>
</feature>
<feature type="transmembrane region" description="Helical" evidence="8">
    <location>
        <begin position="69"/>
        <end position="89"/>
    </location>
</feature>
<comment type="subcellular location">
    <subcellularLocation>
        <location evidence="8">Cell membrane</location>
        <topology evidence="8">Multi-pass membrane protein</topology>
    </subcellularLocation>
    <subcellularLocation>
        <location evidence="1">Membrane</location>
        <topology evidence="1">Multi-pass membrane protein</topology>
    </subcellularLocation>
</comment>
<evidence type="ECO:0000256" key="5">
    <source>
        <dbReference type="ARBA" id="ARBA00022989"/>
    </source>
</evidence>
<evidence type="ECO:0000256" key="7">
    <source>
        <dbReference type="ARBA" id="ARBA00023177"/>
    </source>
</evidence>
<evidence type="ECO:0000256" key="2">
    <source>
        <dbReference type="ARBA" id="ARBA00005887"/>
    </source>
</evidence>
<dbReference type="AlphaFoldDB" id="A0A917ICS0"/>
<feature type="transmembrane region" description="Helical" evidence="8">
    <location>
        <begin position="332"/>
        <end position="352"/>
    </location>
</feature>
<keyword evidence="12" id="KW-1185">Reference proteome</keyword>
<dbReference type="GO" id="GO:0008519">
    <property type="term" value="F:ammonium channel activity"/>
    <property type="evidence" value="ECO:0007669"/>
    <property type="project" value="InterPro"/>
</dbReference>
<dbReference type="InterPro" id="IPR024041">
    <property type="entry name" value="NH4_transpt_AmtB-like_dom"/>
</dbReference>
<evidence type="ECO:0000256" key="9">
    <source>
        <dbReference type="SAM" id="SignalP"/>
    </source>
</evidence>
<gene>
    <name evidence="11" type="primary">amtB</name>
    <name evidence="11" type="ORF">GCM10007036_46260</name>
</gene>
<dbReference type="Gene3D" id="1.10.3430.10">
    <property type="entry name" value="Ammonium transporter AmtB like domains"/>
    <property type="match status" value="1"/>
</dbReference>
<evidence type="ECO:0000256" key="6">
    <source>
        <dbReference type="ARBA" id="ARBA00023136"/>
    </source>
</evidence>
<feature type="transmembrane region" description="Helical" evidence="8">
    <location>
        <begin position="387"/>
        <end position="406"/>
    </location>
</feature>
<evidence type="ECO:0000256" key="4">
    <source>
        <dbReference type="ARBA" id="ARBA00022692"/>
    </source>
</evidence>
<evidence type="ECO:0000259" key="10">
    <source>
        <dbReference type="Pfam" id="PF00909"/>
    </source>
</evidence>
<dbReference type="PROSITE" id="PS01219">
    <property type="entry name" value="AMMONIUM_TRANSP"/>
    <property type="match status" value="1"/>
</dbReference>
<proteinExistence type="inferred from homology"/>
<feature type="transmembrane region" description="Helical" evidence="8">
    <location>
        <begin position="300"/>
        <end position="320"/>
    </location>
</feature>
<dbReference type="EMBL" id="BMES01000003">
    <property type="protein sequence ID" value="GGH33547.1"/>
    <property type="molecule type" value="Genomic_DNA"/>
</dbReference>
<feature type="signal peptide" evidence="9">
    <location>
        <begin position="1"/>
        <end position="26"/>
    </location>
</feature>
<feature type="transmembrane region" description="Helical" evidence="8">
    <location>
        <begin position="134"/>
        <end position="156"/>
    </location>
</feature>
<dbReference type="SUPFAM" id="SSF111352">
    <property type="entry name" value="Ammonium transporter"/>
    <property type="match status" value="1"/>
</dbReference>
<comment type="caution">
    <text evidence="11">The sequence shown here is derived from an EMBL/GenBank/DDBJ whole genome shotgun (WGS) entry which is preliminary data.</text>
</comment>
<keyword evidence="6 8" id="KW-0472">Membrane</keyword>
<dbReference type="InterPro" id="IPR018047">
    <property type="entry name" value="Ammonium_transpt_CS"/>
</dbReference>
<organism evidence="11 12">
    <name type="scientific">Alsobacter metallidurans</name>
    <dbReference type="NCBI Taxonomy" id="340221"/>
    <lineage>
        <taxon>Bacteria</taxon>
        <taxon>Pseudomonadati</taxon>
        <taxon>Pseudomonadota</taxon>
        <taxon>Alphaproteobacteria</taxon>
        <taxon>Hyphomicrobiales</taxon>
        <taxon>Alsobacteraceae</taxon>
        <taxon>Alsobacter</taxon>
    </lineage>
</organism>
<feature type="transmembrane region" description="Helical" evidence="8">
    <location>
        <begin position="163"/>
        <end position="186"/>
    </location>
</feature>
<dbReference type="PANTHER" id="PTHR43029:SF10">
    <property type="entry name" value="AMMONIUM TRANSPORTER MEP2"/>
    <property type="match status" value="1"/>
</dbReference>
<evidence type="ECO:0000256" key="3">
    <source>
        <dbReference type="ARBA" id="ARBA00022448"/>
    </source>
</evidence>
<dbReference type="Proteomes" id="UP000603912">
    <property type="component" value="Unassembled WGS sequence"/>
</dbReference>
<keyword evidence="5 8" id="KW-1133">Transmembrane helix</keyword>